<name>A0A151I307_9HYME</name>
<dbReference type="Proteomes" id="UP000078540">
    <property type="component" value="Unassembled WGS sequence"/>
</dbReference>
<evidence type="ECO:0000313" key="1">
    <source>
        <dbReference type="EMBL" id="KYM82426.1"/>
    </source>
</evidence>
<dbReference type="EMBL" id="KQ976512">
    <property type="protein sequence ID" value="KYM82426.1"/>
    <property type="molecule type" value="Genomic_DNA"/>
</dbReference>
<dbReference type="AlphaFoldDB" id="A0A151I307"/>
<sequence length="176" mass="20222">MQKVTAKVLISYCSAHLGKIHCGMHWDACVEESLVAVTRSVICSNVRDMRRRKEQPFEIIALIVAERILPAARPRMTLESFVDCEREDEPRWRIISDSRCLALAFLTEKTHQTPCCHCTLFSRRETRESIRQPAREKMHSTTMLDDDTDDTDVDVSCRVAVSHHRQLLGTPENLSK</sequence>
<reference evidence="1 2" key="1">
    <citation type="submission" date="2015-09" db="EMBL/GenBank/DDBJ databases">
        <title>Atta colombica WGS genome.</title>
        <authorList>
            <person name="Nygaard S."/>
            <person name="Hu H."/>
            <person name="Boomsma J."/>
            <person name="Zhang G."/>
        </authorList>
    </citation>
    <scope>NUCLEOTIDE SEQUENCE [LARGE SCALE GENOMIC DNA]</scope>
    <source>
        <strain evidence="1">Treedump-2</strain>
        <tissue evidence="1">Whole body</tissue>
    </source>
</reference>
<evidence type="ECO:0000313" key="2">
    <source>
        <dbReference type="Proteomes" id="UP000078540"/>
    </source>
</evidence>
<proteinExistence type="predicted"/>
<keyword evidence="2" id="KW-1185">Reference proteome</keyword>
<protein>
    <submittedName>
        <fullName evidence="1">Uncharacterized protein</fullName>
    </submittedName>
</protein>
<gene>
    <name evidence="1" type="ORF">ALC53_07116</name>
</gene>
<organism evidence="1 2">
    <name type="scientific">Atta colombica</name>
    <dbReference type="NCBI Taxonomy" id="520822"/>
    <lineage>
        <taxon>Eukaryota</taxon>
        <taxon>Metazoa</taxon>
        <taxon>Ecdysozoa</taxon>
        <taxon>Arthropoda</taxon>
        <taxon>Hexapoda</taxon>
        <taxon>Insecta</taxon>
        <taxon>Pterygota</taxon>
        <taxon>Neoptera</taxon>
        <taxon>Endopterygota</taxon>
        <taxon>Hymenoptera</taxon>
        <taxon>Apocrita</taxon>
        <taxon>Aculeata</taxon>
        <taxon>Formicoidea</taxon>
        <taxon>Formicidae</taxon>
        <taxon>Myrmicinae</taxon>
        <taxon>Atta</taxon>
    </lineage>
</organism>
<accession>A0A151I307</accession>